<feature type="transmembrane region" description="Helical" evidence="1">
    <location>
        <begin position="25"/>
        <end position="47"/>
    </location>
</feature>
<feature type="transmembrane region" description="Helical" evidence="1">
    <location>
        <begin position="161"/>
        <end position="180"/>
    </location>
</feature>
<dbReference type="GO" id="GO:0016747">
    <property type="term" value="F:acyltransferase activity, transferring groups other than amino-acyl groups"/>
    <property type="evidence" value="ECO:0007669"/>
    <property type="project" value="InterPro"/>
</dbReference>
<dbReference type="InterPro" id="IPR002656">
    <property type="entry name" value="Acyl_transf_3_dom"/>
</dbReference>
<keyword evidence="3" id="KW-0012">Acyltransferase</keyword>
<feature type="transmembrane region" description="Helical" evidence="1">
    <location>
        <begin position="187"/>
        <end position="207"/>
    </location>
</feature>
<comment type="caution">
    <text evidence="3">The sequence shown here is derived from an EMBL/GenBank/DDBJ whole genome shotgun (WGS) entry which is preliminary data.</text>
</comment>
<proteinExistence type="predicted"/>
<dbReference type="InterPro" id="IPR050879">
    <property type="entry name" value="Acyltransferase_3"/>
</dbReference>
<feature type="domain" description="Acyltransferase 3" evidence="2">
    <location>
        <begin position="28"/>
        <end position="371"/>
    </location>
</feature>
<keyword evidence="1" id="KW-0812">Transmembrane</keyword>
<organism evidence="3">
    <name type="scientific">Serratia marcescens</name>
    <dbReference type="NCBI Taxonomy" id="615"/>
    <lineage>
        <taxon>Bacteria</taxon>
        <taxon>Pseudomonadati</taxon>
        <taxon>Pseudomonadota</taxon>
        <taxon>Gammaproteobacteria</taxon>
        <taxon>Enterobacterales</taxon>
        <taxon>Yersiniaceae</taxon>
        <taxon>Serratia</taxon>
    </lineage>
</organism>
<evidence type="ECO:0000259" key="2">
    <source>
        <dbReference type="Pfam" id="PF01757"/>
    </source>
</evidence>
<feature type="transmembrane region" description="Helical" evidence="1">
    <location>
        <begin position="283"/>
        <end position="307"/>
    </location>
</feature>
<gene>
    <name evidence="3" type="ORF">E0L31_11490</name>
</gene>
<feature type="transmembrane region" description="Helical" evidence="1">
    <location>
        <begin position="319"/>
        <end position="336"/>
    </location>
</feature>
<evidence type="ECO:0000313" key="3">
    <source>
        <dbReference type="EMBL" id="TFV05411.1"/>
    </source>
</evidence>
<dbReference type="GO" id="GO:0016020">
    <property type="term" value="C:membrane"/>
    <property type="evidence" value="ECO:0007669"/>
    <property type="project" value="TreeGrafter"/>
</dbReference>
<dbReference type="AlphaFoldDB" id="A0A9X8VIT5"/>
<feature type="transmembrane region" description="Helical" evidence="1">
    <location>
        <begin position="259"/>
        <end position="277"/>
    </location>
</feature>
<dbReference type="Pfam" id="PF01757">
    <property type="entry name" value="Acyl_transf_3"/>
    <property type="match status" value="1"/>
</dbReference>
<feature type="transmembrane region" description="Helical" evidence="1">
    <location>
        <begin position="219"/>
        <end position="239"/>
    </location>
</feature>
<feature type="transmembrane region" description="Helical" evidence="1">
    <location>
        <begin position="67"/>
        <end position="90"/>
    </location>
</feature>
<dbReference type="EMBL" id="SPSG01001422">
    <property type="protein sequence ID" value="TFV05411.1"/>
    <property type="molecule type" value="Genomic_DNA"/>
</dbReference>
<dbReference type="GO" id="GO:0000271">
    <property type="term" value="P:polysaccharide biosynthetic process"/>
    <property type="evidence" value="ECO:0007669"/>
    <property type="project" value="TreeGrafter"/>
</dbReference>
<keyword evidence="3" id="KW-0808">Transferase</keyword>
<accession>A0A9X8VIT5</accession>
<dbReference type="PANTHER" id="PTHR23028:SF53">
    <property type="entry name" value="ACYL_TRANSF_3 DOMAIN-CONTAINING PROTEIN"/>
    <property type="match status" value="1"/>
</dbReference>
<sequence length="381" mass="44204">MICLIKGKIAMQPIQQKTKIQNVKYHFDSIDILRGFAAISVVVYHVIEHFNWTSFPTNWPWLWFRFGWMGVDMFFVISGFVIAMSAFNQLDRSGKDKFFFPFMKRRINRIIPLHYLTLAVFVIFISPYLLFNHFAINLTSHLLFIHNLSYDLHGAINGSNWSLGVEMQFYILIALTAHWLKHVKWWVLLLCSLGISYAWRLAAVYLVDIQQPLGVFKLFVSATQLPGMLDEFAVGILLARLLTSEFGHRLVSNRKYSTVSLMCAAVALTTGAMYIYLKYASFWNYPLMVIFFRTLLATAFGMIVLTLCSLKITPFLKRILYPLYYCGTISYGIYLWHLPILLSIKKLDWLTHGQSLALVLALTLLMASLSWHFFEKHFIKK</sequence>
<reference evidence="3" key="1">
    <citation type="submission" date="2019-03" db="EMBL/GenBank/DDBJ databases">
        <title>Serratia marcescens strain N2 draft genome.</title>
        <authorList>
            <person name="Yassin A."/>
            <person name="El-Kenawy N."/>
            <person name="Youssef N.H."/>
        </authorList>
    </citation>
    <scope>NUCLEOTIDE SEQUENCE [LARGE SCALE GENOMIC DNA]</scope>
    <source>
        <strain evidence="3">N2</strain>
    </source>
</reference>
<feature type="transmembrane region" description="Helical" evidence="1">
    <location>
        <begin position="356"/>
        <end position="374"/>
    </location>
</feature>
<protein>
    <submittedName>
        <fullName evidence="3">Acyltransferase</fullName>
    </submittedName>
</protein>
<keyword evidence="1" id="KW-0472">Membrane</keyword>
<keyword evidence="1" id="KW-1133">Transmembrane helix</keyword>
<dbReference type="PANTHER" id="PTHR23028">
    <property type="entry name" value="ACETYLTRANSFERASE"/>
    <property type="match status" value="1"/>
</dbReference>
<name>A0A9X8VIT5_SERMA</name>
<feature type="transmembrane region" description="Helical" evidence="1">
    <location>
        <begin position="111"/>
        <end position="131"/>
    </location>
</feature>
<evidence type="ECO:0000256" key="1">
    <source>
        <dbReference type="SAM" id="Phobius"/>
    </source>
</evidence>